<dbReference type="AlphaFoldDB" id="A0A7J0E6P5"/>
<proteinExistence type="predicted"/>
<dbReference type="SMART" id="SM00360">
    <property type="entry name" value="RRM"/>
    <property type="match status" value="1"/>
</dbReference>
<dbReference type="OrthoDB" id="439808at2759"/>
<sequence>MRRYSPPYHSPPRRGYGGRTRSPPRRGPGGGYGRNKEQNSGSLLVRNIPLNCRSEELRGLFERFGVVRDVYLPKDYYSGEPRGFAFVQFVDPYEAAEAQYHLNGQIFAGREISVVVAAETRKRPEEMRRRTRPSGSSGYGGRRSHYGMLYQGLLFIFSPLDDLGPVQYRDPGPPVTLLVLEHVIAQGPFLLLQDVKLTTLFRQVEDVQSTQDHQEILQKSEMVSAFAGRILQVMALISIKMAIDMTRKLHTNPMKNEHAGRLHVDEHHDHLLDLDLGLLICHPGTADRWKARIVHLVVCCSNHLLEPTKRCLSTAKHFLCLFTSILKFAFLQVENLASKRDVG</sequence>
<dbReference type="InterPro" id="IPR012677">
    <property type="entry name" value="Nucleotide-bd_a/b_plait_sf"/>
</dbReference>
<dbReference type="PROSITE" id="PS50102">
    <property type="entry name" value="RRM"/>
    <property type="match status" value="1"/>
</dbReference>
<evidence type="ECO:0000259" key="3">
    <source>
        <dbReference type="PROSITE" id="PS50102"/>
    </source>
</evidence>
<dbReference type="InterPro" id="IPR035979">
    <property type="entry name" value="RBD_domain_sf"/>
</dbReference>
<accession>A0A7J0E6P5</accession>
<keyword evidence="5" id="KW-1185">Reference proteome</keyword>
<feature type="region of interest" description="Disordered" evidence="2">
    <location>
        <begin position="1"/>
        <end position="40"/>
    </location>
</feature>
<dbReference type="Proteomes" id="UP000585474">
    <property type="component" value="Unassembled WGS sequence"/>
</dbReference>
<dbReference type="SUPFAM" id="SSF54928">
    <property type="entry name" value="RNA-binding domain, RBD"/>
    <property type="match status" value="1"/>
</dbReference>
<protein>
    <submittedName>
        <fullName evidence="4">SC35-like splicing factor 30</fullName>
    </submittedName>
</protein>
<evidence type="ECO:0000313" key="4">
    <source>
        <dbReference type="EMBL" id="GFY82173.1"/>
    </source>
</evidence>
<reference evidence="4 5" key="1">
    <citation type="submission" date="2019-07" db="EMBL/GenBank/DDBJ databases">
        <title>De Novo Assembly of kiwifruit Actinidia rufa.</title>
        <authorList>
            <person name="Sugita-Konishi S."/>
            <person name="Sato K."/>
            <person name="Mori E."/>
            <person name="Abe Y."/>
            <person name="Kisaki G."/>
            <person name="Hamano K."/>
            <person name="Suezawa K."/>
            <person name="Otani M."/>
            <person name="Fukuda T."/>
            <person name="Manabe T."/>
            <person name="Gomi K."/>
            <person name="Tabuchi M."/>
            <person name="Akimitsu K."/>
            <person name="Kataoka I."/>
        </authorList>
    </citation>
    <scope>NUCLEOTIDE SEQUENCE [LARGE SCALE GENOMIC DNA]</scope>
    <source>
        <strain evidence="5">cv. Fuchu</strain>
    </source>
</reference>
<evidence type="ECO:0000313" key="5">
    <source>
        <dbReference type="Proteomes" id="UP000585474"/>
    </source>
</evidence>
<name>A0A7J0E6P5_9ERIC</name>
<dbReference type="GO" id="GO:0003723">
    <property type="term" value="F:RNA binding"/>
    <property type="evidence" value="ECO:0007669"/>
    <property type="project" value="UniProtKB-UniRule"/>
</dbReference>
<feature type="domain" description="RRM" evidence="3">
    <location>
        <begin position="41"/>
        <end position="119"/>
    </location>
</feature>
<keyword evidence="1" id="KW-0694">RNA-binding</keyword>
<dbReference type="Gene3D" id="3.30.70.330">
    <property type="match status" value="1"/>
</dbReference>
<dbReference type="Pfam" id="PF00076">
    <property type="entry name" value="RRM_1"/>
    <property type="match status" value="1"/>
</dbReference>
<organism evidence="4 5">
    <name type="scientific">Actinidia rufa</name>
    <dbReference type="NCBI Taxonomy" id="165716"/>
    <lineage>
        <taxon>Eukaryota</taxon>
        <taxon>Viridiplantae</taxon>
        <taxon>Streptophyta</taxon>
        <taxon>Embryophyta</taxon>
        <taxon>Tracheophyta</taxon>
        <taxon>Spermatophyta</taxon>
        <taxon>Magnoliopsida</taxon>
        <taxon>eudicotyledons</taxon>
        <taxon>Gunneridae</taxon>
        <taxon>Pentapetalae</taxon>
        <taxon>asterids</taxon>
        <taxon>Ericales</taxon>
        <taxon>Actinidiaceae</taxon>
        <taxon>Actinidia</taxon>
    </lineage>
</organism>
<dbReference type="InterPro" id="IPR050441">
    <property type="entry name" value="RBM"/>
</dbReference>
<evidence type="ECO:0000256" key="1">
    <source>
        <dbReference type="PROSITE-ProRule" id="PRU00176"/>
    </source>
</evidence>
<dbReference type="InterPro" id="IPR000504">
    <property type="entry name" value="RRM_dom"/>
</dbReference>
<comment type="caution">
    <text evidence="4">The sequence shown here is derived from an EMBL/GenBank/DDBJ whole genome shotgun (WGS) entry which is preliminary data.</text>
</comment>
<dbReference type="EMBL" id="BJWL01000002">
    <property type="protein sequence ID" value="GFY82173.1"/>
    <property type="molecule type" value="Genomic_DNA"/>
</dbReference>
<dbReference type="PANTHER" id="PTHR48034">
    <property type="entry name" value="TRANSFORMER-2 SEX-DETERMINING PROTEIN-RELATED"/>
    <property type="match status" value="1"/>
</dbReference>
<gene>
    <name evidence="4" type="ORF">Acr_02g0004130</name>
</gene>
<evidence type="ECO:0000256" key="2">
    <source>
        <dbReference type="SAM" id="MobiDB-lite"/>
    </source>
</evidence>